<reference evidence="2" key="2">
    <citation type="submission" date="2015-01" db="EMBL/GenBank/DDBJ databases">
        <title>Evolutionary Origins and Diversification of the Mycorrhizal Mutualists.</title>
        <authorList>
            <consortium name="DOE Joint Genome Institute"/>
            <consortium name="Mycorrhizal Genomics Consortium"/>
            <person name="Kohler A."/>
            <person name="Kuo A."/>
            <person name="Nagy L.G."/>
            <person name="Floudas D."/>
            <person name="Copeland A."/>
            <person name="Barry K.W."/>
            <person name="Cichocki N."/>
            <person name="Veneault-Fourrey C."/>
            <person name="LaButti K."/>
            <person name="Lindquist E.A."/>
            <person name="Lipzen A."/>
            <person name="Lundell T."/>
            <person name="Morin E."/>
            <person name="Murat C."/>
            <person name="Riley R."/>
            <person name="Ohm R."/>
            <person name="Sun H."/>
            <person name="Tunlid A."/>
            <person name="Henrissat B."/>
            <person name="Grigoriev I.V."/>
            <person name="Hibbett D.S."/>
            <person name="Martin F."/>
        </authorList>
    </citation>
    <scope>NUCLEOTIDE SEQUENCE [LARGE SCALE GENOMIC DNA]</scope>
    <source>
        <strain evidence="2">LaAM-08-1</strain>
    </source>
</reference>
<proteinExistence type="predicted"/>
<evidence type="ECO:0000313" key="1">
    <source>
        <dbReference type="EMBL" id="KIK03413.1"/>
    </source>
</evidence>
<dbReference type="AlphaFoldDB" id="A0A0C9Y5V3"/>
<dbReference type="Proteomes" id="UP000054477">
    <property type="component" value="Unassembled WGS sequence"/>
</dbReference>
<accession>A0A0C9Y5V3</accession>
<protein>
    <submittedName>
        <fullName evidence="1">Uncharacterized protein</fullName>
    </submittedName>
</protein>
<keyword evidence="2" id="KW-1185">Reference proteome</keyword>
<dbReference type="EMBL" id="KN838580">
    <property type="protein sequence ID" value="KIK03413.1"/>
    <property type="molecule type" value="Genomic_DNA"/>
</dbReference>
<sequence>MEPILRPNHGAGSIQQLRRKFILAFDVSWERTFSVRVVLNHLPASGHVAELLCRLTILDSVKCRVTRWD</sequence>
<name>A0A0C9Y5V3_9AGAR</name>
<evidence type="ECO:0000313" key="2">
    <source>
        <dbReference type="Proteomes" id="UP000054477"/>
    </source>
</evidence>
<organism evidence="1 2">
    <name type="scientific">Laccaria amethystina LaAM-08-1</name>
    <dbReference type="NCBI Taxonomy" id="1095629"/>
    <lineage>
        <taxon>Eukaryota</taxon>
        <taxon>Fungi</taxon>
        <taxon>Dikarya</taxon>
        <taxon>Basidiomycota</taxon>
        <taxon>Agaricomycotina</taxon>
        <taxon>Agaricomycetes</taxon>
        <taxon>Agaricomycetidae</taxon>
        <taxon>Agaricales</taxon>
        <taxon>Agaricineae</taxon>
        <taxon>Hydnangiaceae</taxon>
        <taxon>Laccaria</taxon>
    </lineage>
</organism>
<gene>
    <name evidence="1" type="ORF">K443DRAFT_476198</name>
</gene>
<dbReference type="HOGENOM" id="CLU_2776328_0_0_1"/>
<reference evidence="1 2" key="1">
    <citation type="submission" date="2014-04" db="EMBL/GenBank/DDBJ databases">
        <authorList>
            <consortium name="DOE Joint Genome Institute"/>
            <person name="Kuo A."/>
            <person name="Kohler A."/>
            <person name="Nagy L.G."/>
            <person name="Floudas D."/>
            <person name="Copeland A."/>
            <person name="Barry K.W."/>
            <person name="Cichocki N."/>
            <person name="Veneault-Fourrey C."/>
            <person name="LaButti K."/>
            <person name="Lindquist E.A."/>
            <person name="Lipzen A."/>
            <person name="Lundell T."/>
            <person name="Morin E."/>
            <person name="Murat C."/>
            <person name="Sun H."/>
            <person name="Tunlid A."/>
            <person name="Henrissat B."/>
            <person name="Grigoriev I.V."/>
            <person name="Hibbett D.S."/>
            <person name="Martin F."/>
            <person name="Nordberg H.P."/>
            <person name="Cantor M.N."/>
            <person name="Hua S.X."/>
        </authorList>
    </citation>
    <scope>NUCLEOTIDE SEQUENCE [LARGE SCALE GENOMIC DNA]</scope>
    <source>
        <strain evidence="1 2">LaAM-08-1</strain>
    </source>
</reference>